<sequence length="300" mass="35013">MSKEIKTETGEIALKEIEFKSSKYEKISFKDYETLLERYQIELLKLQKFVKEKGLKILILMEGRDAAGKGGTIKRLTEHLNPRGCRIVALEKPSNVEKTQWYFQRYVAHLPSGGEIAIFDRSWYNRAMVEPVMGFCTHAEHKDFLRQVPKFEELLVSAGIILFKFYFSVSKEEQKRRFESRRTDPLKQYKLSPVDARSQELWNQYTLAKYSMLLASNTEFAPWTILDSNDKKIARLNAFRCILSRIDYPEKIGAKELAVDPNLVRNGAREIVLMEDSQKSEAWRKLESPSRKNKKDKKKG</sequence>
<dbReference type="GO" id="GO:0008976">
    <property type="term" value="F:polyphosphate kinase activity"/>
    <property type="evidence" value="ECO:0007669"/>
    <property type="project" value="UniProtKB-UniRule"/>
</dbReference>
<proteinExistence type="inferred from homology"/>
<dbReference type="InterPro" id="IPR022486">
    <property type="entry name" value="PPK2_PA0141"/>
</dbReference>
<dbReference type="Gene3D" id="3.40.50.300">
    <property type="entry name" value="P-loop containing nucleotide triphosphate hydrolases"/>
    <property type="match status" value="1"/>
</dbReference>
<dbReference type="eggNOG" id="COG2326">
    <property type="taxonomic scope" value="Bacteria"/>
</dbReference>
<evidence type="ECO:0000256" key="3">
    <source>
        <dbReference type="ARBA" id="ARBA00022777"/>
    </source>
</evidence>
<evidence type="ECO:0000256" key="2">
    <source>
        <dbReference type="ARBA" id="ARBA00022679"/>
    </source>
</evidence>
<evidence type="ECO:0000256" key="5">
    <source>
        <dbReference type="SAM" id="MobiDB-lite"/>
    </source>
</evidence>
<feature type="domain" description="Polyphosphate kinase-2-related" evidence="6">
    <location>
        <begin position="28"/>
        <end position="251"/>
    </location>
</feature>
<comment type="caution">
    <text evidence="7">The sequence shown here is derived from an EMBL/GenBank/DDBJ whole genome shotgun (WGS) entry which is preliminary data.</text>
</comment>
<protein>
    <recommendedName>
        <fullName evidence="4">ADP/GDP-polyphosphate phosphotransferase</fullName>
        <ecNumber evidence="4">2.7.4.-</ecNumber>
    </recommendedName>
    <alternativeName>
        <fullName evidence="4">Polyphosphate kinase PPK2</fullName>
    </alternativeName>
</protein>
<accession>C8PE18</accession>
<evidence type="ECO:0000259" key="6">
    <source>
        <dbReference type="Pfam" id="PF03976"/>
    </source>
</evidence>
<feature type="region of interest" description="Disordered" evidence="5">
    <location>
        <begin position="278"/>
        <end position="300"/>
    </location>
</feature>
<comment type="function">
    <text evidence="4">Uses inorganic polyphosphate (polyP) as a donor to convert GDP to GTP or ADP to ATP.</text>
</comment>
<evidence type="ECO:0000256" key="4">
    <source>
        <dbReference type="RuleBase" id="RU369062"/>
    </source>
</evidence>
<evidence type="ECO:0000313" key="8">
    <source>
        <dbReference type="Proteomes" id="UP000005709"/>
    </source>
</evidence>
<dbReference type="Pfam" id="PF03976">
    <property type="entry name" value="PPK2"/>
    <property type="match status" value="1"/>
</dbReference>
<dbReference type="RefSeq" id="WP_005869125.1">
    <property type="nucleotide sequence ID" value="NZ_ACYG01000005.1"/>
</dbReference>
<organism evidence="7 8">
    <name type="scientific">Campylobacter gracilis RM3268</name>
    <dbReference type="NCBI Taxonomy" id="553220"/>
    <lineage>
        <taxon>Bacteria</taxon>
        <taxon>Pseudomonadati</taxon>
        <taxon>Campylobacterota</taxon>
        <taxon>Epsilonproteobacteria</taxon>
        <taxon>Campylobacterales</taxon>
        <taxon>Campylobacteraceae</taxon>
        <taxon>Campylobacter</taxon>
    </lineage>
</organism>
<comment type="similarity">
    <text evidence="1 4">Belongs to the polyphosphate kinase 2 (PPK2) family. Class I subfamily.</text>
</comment>
<dbReference type="AlphaFoldDB" id="C8PE18"/>
<keyword evidence="8" id="KW-1185">Reference proteome</keyword>
<feature type="compositionally biased region" description="Basic residues" evidence="5">
    <location>
        <begin position="291"/>
        <end position="300"/>
    </location>
</feature>
<dbReference type="STRING" id="824.CGRAC_1322"/>
<reference evidence="7 8" key="1">
    <citation type="submission" date="2009-07" db="EMBL/GenBank/DDBJ databases">
        <authorList>
            <person name="Madupu R."/>
            <person name="Sebastian Y."/>
            <person name="Durkin A.S."/>
            <person name="Torralba M."/>
            <person name="Methe B."/>
            <person name="Sutton G.G."/>
            <person name="Strausberg R.L."/>
            <person name="Nelson K.E."/>
        </authorList>
    </citation>
    <scope>NUCLEOTIDE SEQUENCE [LARGE SCALE GENOMIC DNA]</scope>
    <source>
        <strain evidence="7 8">RM3268</strain>
    </source>
</reference>
<evidence type="ECO:0000256" key="1">
    <source>
        <dbReference type="ARBA" id="ARBA00009924"/>
    </source>
</evidence>
<gene>
    <name evidence="7" type="primary">ppk2</name>
    <name evidence="7" type="ORF">CAMGR0001_2368</name>
</gene>
<dbReference type="OrthoDB" id="9775224at2"/>
<keyword evidence="2 4" id="KW-0808">Transferase</keyword>
<dbReference type="SUPFAM" id="SSF52540">
    <property type="entry name" value="P-loop containing nucleoside triphosphate hydrolases"/>
    <property type="match status" value="1"/>
</dbReference>
<dbReference type="EMBL" id="ACYG01000005">
    <property type="protein sequence ID" value="EEV18891.1"/>
    <property type="molecule type" value="Genomic_DNA"/>
</dbReference>
<dbReference type="InterPro" id="IPR022488">
    <property type="entry name" value="PPK2-related"/>
</dbReference>
<comment type="subunit">
    <text evidence="4">Homotetramer.</text>
</comment>
<dbReference type="EC" id="2.7.4.-" evidence="4"/>
<dbReference type="NCBIfam" id="TIGR03707">
    <property type="entry name" value="PPK2_P_aer"/>
    <property type="match status" value="1"/>
</dbReference>
<dbReference type="GO" id="GO:0006793">
    <property type="term" value="P:phosphorus metabolic process"/>
    <property type="evidence" value="ECO:0007669"/>
    <property type="project" value="InterPro"/>
</dbReference>
<feature type="compositionally biased region" description="Basic and acidic residues" evidence="5">
    <location>
        <begin position="278"/>
        <end position="290"/>
    </location>
</feature>
<name>C8PE18_9BACT</name>
<dbReference type="PANTHER" id="PTHR34383">
    <property type="entry name" value="POLYPHOSPHATE:AMP PHOSPHOTRANSFERASE-RELATED"/>
    <property type="match status" value="1"/>
</dbReference>
<keyword evidence="3 4" id="KW-0418">Kinase</keyword>
<dbReference type="Proteomes" id="UP000005709">
    <property type="component" value="Unassembled WGS sequence"/>
</dbReference>
<evidence type="ECO:0000313" key="7">
    <source>
        <dbReference type="EMBL" id="EEV18891.1"/>
    </source>
</evidence>
<dbReference type="PIRSF" id="PIRSF028756">
    <property type="entry name" value="PPK2_prd"/>
    <property type="match status" value="1"/>
</dbReference>
<dbReference type="InterPro" id="IPR016898">
    <property type="entry name" value="Polyphosphate_phosphotransfera"/>
</dbReference>
<dbReference type="InterPro" id="IPR027417">
    <property type="entry name" value="P-loop_NTPase"/>
</dbReference>
<dbReference type="PANTHER" id="PTHR34383:SF1">
    <property type="entry name" value="ADP-POLYPHOSPHATE PHOSPHOTRANSFERASE"/>
    <property type="match status" value="1"/>
</dbReference>